<reference evidence="9" key="3">
    <citation type="submission" date="2025-08" db="UniProtKB">
        <authorList>
            <consortium name="Ensembl"/>
        </authorList>
    </citation>
    <scope>IDENTIFICATION</scope>
    <source>
        <strain evidence="9">JP 163 A</strain>
    </source>
</reference>
<dbReference type="STRING" id="8083.ENSXMAP00000010869"/>
<evidence type="ECO:0000256" key="5">
    <source>
        <dbReference type="ARBA" id="ARBA00022729"/>
    </source>
</evidence>
<organism evidence="9 10">
    <name type="scientific">Xiphophorus maculatus</name>
    <name type="common">Southern platyfish</name>
    <name type="synonym">Platypoecilus maculatus</name>
    <dbReference type="NCBI Taxonomy" id="8083"/>
    <lineage>
        <taxon>Eukaryota</taxon>
        <taxon>Metazoa</taxon>
        <taxon>Chordata</taxon>
        <taxon>Craniata</taxon>
        <taxon>Vertebrata</taxon>
        <taxon>Euteleostomi</taxon>
        <taxon>Actinopterygii</taxon>
        <taxon>Neopterygii</taxon>
        <taxon>Teleostei</taxon>
        <taxon>Neoteleostei</taxon>
        <taxon>Acanthomorphata</taxon>
        <taxon>Ovalentaria</taxon>
        <taxon>Atherinomorphae</taxon>
        <taxon>Cyprinodontiformes</taxon>
        <taxon>Poeciliidae</taxon>
        <taxon>Poeciliinae</taxon>
        <taxon>Xiphophorus</taxon>
    </lineage>
</organism>
<dbReference type="InterPro" id="IPR018116">
    <property type="entry name" value="Somatotropin_CS"/>
</dbReference>
<dbReference type="Ensembl" id="ENSXMAT00000010883.2">
    <property type="protein sequence ID" value="ENSXMAP00000010869.1"/>
    <property type="gene ID" value="ENSXMAG00000010841.2"/>
</dbReference>
<dbReference type="Pfam" id="PF00103">
    <property type="entry name" value="Hormone_1"/>
    <property type="match status" value="1"/>
</dbReference>
<name>M4A8S5_XIPMA</name>
<reference evidence="10" key="1">
    <citation type="submission" date="2012-01" db="EMBL/GenBank/DDBJ databases">
        <authorList>
            <person name="Walter R."/>
            <person name="Schartl M."/>
            <person name="Warren W."/>
        </authorList>
    </citation>
    <scope>NUCLEOTIDE SEQUENCE [LARGE SCALE GENOMIC DNA]</scope>
    <source>
        <strain evidence="10">JP 163 A</strain>
    </source>
</reference>
<dbReference type="GO" id="GO:0046427">
    <property type="term" value="P:positive regulation of receptor signaling pathway via JAK-STAT"/>
    <property type="evidence" value="ECO:0007669"/>
    <property type="project" value="TreeGrafter"/>
</dbReference>
<evidence type="ECO:0000256" key="8">
    <source>
        <dbReference type="SAM" id="MobiDB-lite"/>
    </source>
</evidence>
<reference evidence="10" key="2">
    <citation type="journal article" date="2013" name="Nat. Genet.">
        <title>The genome of the platyfish, Xiphophorus maculatus, provides insights into evolutionary adaptation and several complex traits.</title>
        <authorList>
            <person name="Schartl M."/>
            <person name="Walter R.B."/>
            <person name="Shen Y."/>
            <person name="Garcia T."/>
            <person name="Catchen J."/>
            <person name="Amores A."/>
            <person name="Braasch I."/>
            <person name="Chalopin D."/>
            <person name="Volff J.N."/>
            <person name="Lesch K.P."/>
            <person name="Bisazza A."/>
            <person name="Minx P."/>
            <person name="Hillier L."/>
            <person name="Wilson R.K."/>
            <person name="Fuerstenberg S."/>
            <person name="Boore J."/>
            <person name="Searle S."/>
            <person name="Postlethwait J.H."/>
            <person name="Warren W.C."/>
        </authorList>
    </citation>
    <scope>NUCLEOTIDE SEQUENCE [LARGE SCALE GENOMIC DNA]</scope>
    <source>
        <strain evidence="10">JP 163 A</strain>
    </source>
</reference>
<reference evidence="9" key="4">
    <citation type="submission" date="2025-09" db="UniProtKB">
        <authorList>
            <consortium name="Ensembl"/>
        </authorList>
    </citation>
    <scope>IDENTIFICATION</scope>
    <source>
        <strain evidence="9">JP 163 A</strain>
    </source>
</reference>
<dbReference type="InParanoid" id="M4A8S5"/>
<dbReference type="PRINTS" id="PR00836">
    <property type="entry name" value="SOMATOTROPIN"/>
</dbReference>
<comment type="subcellular location">
    <subcellularLocation>
        <location evidence="1 7">Secreted</location>
    </subcellularLocation>
</comment>
<keyword evidence="10" id="KW-1185">Reference proteome</keyword>
<keyword evidence="3" id="KW-0964">Secreted</keyword>
<comment type="similarity">
    <text evidence="2 7">Belongs to the somatotropin/prolactin family.</text>
</comment>
<sequence>MGAKCSKRAKKTATGPRRRRRRNRLRTCRTDERTMAQRRISGGKLFITAVYLVAMCRAVPVNDLLDRASQRSDKMHSLSTLLTQEMDSHFPPYGRMQMPRPADCHTSILQTPNDKEQALQVSESDLMSLARSLLRGWVDPLAVLSTNAITLPHPAKSSISSKIQELQEHSKSLADGLDILSGKMGPAAQTISFLPYTGGTDLGQDRVTILNKFNFLLSCLRRDSHKIDSFLKVLRCRAAKLQPELC</sequence>
<dbReference type="AlphaFoldDB" id="M4A8S5"/>
<evidence type="ECO:0000256" key="4">
    <source>
        <dbReference type="ARBA" id="ARBA00022702"/>
    </source>
</evidence>
<dbReference type="Gene3D" id="1.20.1250.10">
    <property type="match status" value="1"/>
</dbReference>
<keyword evidence="5" id="KW-0732">Signal</keyword>
<dbReference type="eggNOG" id="ENOG502RYR0">
    <property type="taxonomic scope" value="Eukaryota"/>
</dbReference>
<dbReference type="PANTHER" id="PTHR11417">
    <property type="entry name" value="SOMATOTROPIN,PROLACTIN"/>
    <property type="match status" value="1"/>
</dbReference>
<evidence type="ECO:0000256" key="1">
    <source>
        <dbReference type="ARBA" id="ARBA00004613"/>
    </source>
</evidence>
<evidence type="ECO:0000256" key="3">
    <source>
        <dbReference type="ARBA" id="ARBA00022525"/>
    </source>
</evidence>
<keyword evidence="6" id="KW-1015">Disulfide bond</keyword>
<accession>M4A8S5</accession>
<evidence type="ECO:0000313" key="9">
    <source>
        <dbReference type="Ensembl" id="ENSXMAP00000010869.1"/>
    </source>
</evidence>
<dbReference type="OMA" id="SALMCKA"/>
<evidence type="ECO:0000313" key="10">
    <source>
        <dbReference type="Proteomes" id="UP000002852"/>
    </source>
</evidence>
<evidence type="ECO:0000256" key="2">
    <source>
        <dbReference type="ARBA" id="ARBA00008474"/>
    </source>
</evidence>
<feature type="region of interest" description="Disordered" evidence="8">
    <location>
        <begin position="1"/>
        <end position="23"/>
    </location>
</feature>
<dbReference type="GO" id="GO:0005179">
    <property type="term" value="F:hormone activity"/>
    <property type="evidence" value="ECO:0007669"/>
    <property type="project" value="UniProtKB-KW"/>
</dbReference>
<dbReference type="HOGENOM" id="CLU_1288562_0_0_1"/>
<proteinExistence type="inferred from homology"/>
<dbReference type="Proteomes" id="UP000002852">
    <property type="component" value="Unassembled WGS sequence"/>
</dbReference>
<dbReference type="PANTHER" id="PTHR11417:SF5">
    <property type="entry name" value="PROLACTIN"/>
    <property type="match status" value="1"/>
</dbReference>
<keyword evidence="4 7" id="KW-0372">Hormone</keyword>
<dbReference type="GO" id="GO:0005615">
    <property type="term" value="C:extracellular space"/>
    <property type="evidence" value="ECO:0007669"/>
    <property type="project" value="TreeGrafter"/>
</dbReference>
<evidence type="ECO:0000256" key="6">
    <source>
        <dbReference type="ARBA" id="ARBA00023157"/>
    </source>
</evidence>
<dbReference type="PROSITE" id="PS00338">
    <property type="entry name" value="SOMATOTROPIN_2"/>
    <property type="match status" value="1"/>
</dbReference>
<dbReference type="GeneTree" id="ENSGT00950000182818"/>
<dbReference type="InterPro" id="IPR009079">
    <property type="entry name" value="4_helix_cytokine-like_core"/>
</dbReference>
<evidence type="ECO:0000256" key="7">
    <source>
        <dbReference type="RuleBase" id="RU003618"/>
    </source>
</evidence>
<dbReference type="InterPro" id="IPR001400">
    <property type="entry name" value="Somatotropin/Prolactin"/>
</dbReference>
<dbReference type="SUPFAM" id="SSF47266">
    <property type="entry name" value="4-helical cytokines"/>
    <property type="match status" value="1"/>
</dbReference>
<dbReference type="GO" id="GO:0008284">
    <property type="term" value="P:positive regulation of cell population proliferation"/>
    <property type="evidence" value="ECO:0007669"/>
    <property type="project" value="TreeGrafter"/>
</dbReference>
<protein>
    <submittedName>
        <fullName evidence="9">Prolactin</fullName>
    </submittedName>
</protein>
<dbReference type="GO" id="GO:0031667">
    <property type="term" value="P:response to nutrient levels"/>
    <property type="evidence" value="ECO:0007669"/>
    <property type="project" value="TreeGrafter"/>
</dbReference>